<feature type="non-terminal residue" evidence="1">
    <location>
        <position position="1"/>
    </location>
</feature>
<dbReference type="Proteomes" id="UP000789920">
    <property type="component" value="Unassembled WGS sequence"/>
</dbReference>
<accession>A0ACA9SE92</accession>
<gene>
    <name evidence="1" type="ORF">RPERSI_LOCUS29555</name>
</gene>
<protein>
    <submittedName>
        <fullName evidence="1">27731_t:CDS:1</fullName>
    </submittedName>
</protein>
<feature type="non-terminal residue" evidence="1">
    <location>
        <position position="124"/>
    </location>
</feature>
<evidence type="ECO:0000313" key="1">
    <source>
        <dbReference type="EMBL" id="CAG8835455.1"/>
    </source>
</evidence>
<evidence type="ECO:0000313" key="2">
    <source>
        <dbReference type="Proteomes" id="UP000789920"/>
    </source>
</evidence>
<keyword evidence="2" id="KW-1185">Reference proteome</keyword>
<reference evidence="1" key="1">
    <citation type="submission" date="2021-06" db="EMBL/GenBank/DDBJ databases">
        <authorList>
            <person name="Kallberg Y."/>
            <person name="Tangrot J."/>
            <person name="Rosling A."/>
        </authorList>
    </citation>
    <scope>NUCLEOTIDE SEQUENCE</scope>
    <source>
        <strain evidence="1">MA461A</strain>
    </source>
</reference>
<dbReference type="EMBL" id="CAJVQC010111954">
    <property type="protein sequence ID" value="CAG8835455.1"/>
    <property type="molecule type" value="Genomic_DNA"/>
</dbReference>
<sequence length="124" mass="14522">VNINQIRETFQTETEKVEKDISALKNDINQIRESRQEHLSQAGSNLSLTTNRISTIDHSDTETLRNDFKALVNQRSKRETRGYFTPMLNALTAEIRLSFSCMYKFYSGITKKPRTTTLYELRKW</sequence>
<name>A0ACA9SE92_9GLOM</name>
<proteinExistence type="predicted"/>
<comment type="caution">
    <text evidence="1">The sequence shown here is derived from an EMBL/GenBank/DDBJ whole genome shotgun (WGS) entry which is preliminary data.</text>
</comment>
<organism evidence="1 2">
    <name type="scientific">Racocetra persica</name>
    <dbReference type="NCBI Taxonomy" id="160502"/>
    <lineage>
        <taxon>Eukaryota</taxon>
        <taxon>Fungi</taxon>
        <taxon>Fungi incertae sedis</taxon>
        <taxon>Mucoromycota</taxon>
        <taxon>Glomeromycotina</taxon>
        <taxon>Glomeromycetes</taxon>
        <taxon>Diversisporales</taxon>
        <taxon>Gigasporaceae</taxon>
        <taxon>Racocetra</taxon>
    </lineage>
</organism>